<accession>A0A8K1CCY2</accession>
<dbReference type="SUPFAM" id="SSF56784">
    <property type="entry name" value="HAD-like"/>
    <property type="match status" value="1"/>
</dbReference>
<proteinExistence type="inferred from homology"/>
<dbReference type="GO" id="GO:0004615">
    <property type="term" value="F:phosphomannomutase activity"/>
    <property type="evidence" value="ECO:0007669"/>
    <property type="project" value="UniProtKB-EC"/>
</dbReference>
<evidence type="ECO:0000256" key="6">
    <source>
        <dbReference type="ARBA" id="ARBA00022490"/>
    </source>
</evidence>
<dbReference type="GO" id="GO:0046872">
    <property type="term" value="F:metal ion binding"/>
    <property type="evidence" value="ECO:0007669"/>
    <property type="project" value="UniProtKB-KW"/>
</dbReference>
<keyword evidence="9 13" id="KW-0413">Isomerase</keyword>
<comment type="similarity">
    <text evidence="3 13">Belongs to the eukaryotic PMM family.</text>
</comment>
<evidence type="ECO:0000313" key="14">
    <source>
        <dbReference type="EMBL" id="TMW61104.1"/>
    </source>
</evidence>
<name>A0A8K1CCY2_PYTOL</name>
<feature type="binding site" evidence="12">
    <location>
        <position position="15"/>
    </location>
    <ligand>
        <name>Mg(2+)</name>
        <dbReference type="ChEBI" id="CHEBI:18420"/>
        <label>1</label>
    </ligand>
</feature>
<dbReference type="GO" id="GO:0009298">
    <property type="term" value="P:GDP-mannose biosynthetic process"/>
    <property type="evidence" value="ECO:0007669"/>
    <property type="project" value="UniProtKB-UniPathway"/>
</dbReference>
<dbReference type="NCBIfam" id="TIGR01484">
    <property type="entry name" value="HAD-SF-IIB"/>
    <property type="match status" value="1"/>
</dbReference>
<keyword evidence="8 12" id="KW-0460">Magnesium</keyword>
<reference evidence="14" key="1">
    <citation type="submission" date="2019-03" db="EMBL/GenBank/DDBJ databases">
        <title>Long read genome sequence of the mycoparasitic Pythium oligandrum ATCC 38472 isolated from sugarbeet rhizosphere.</title>
        <authorList>
            <person name="Gaulin E."/>
        </authorList>
    </citation>
    <scope>NUCLEOTIDE SEQUENCE</scope>
    <source>
        <strain evidence="14">ATCC 38472_TT</strain>
    </source>
</reference>
<feature type="binding site" evidence="12">
    <location>
        <position position="222"/>
    </location>
    <ligand>
        <name>Mg(2+)</name>
        <dbReference type="ChEBI" id="CHEBI:18420"/>
        <label>1</label>
    </ligand>
</feature>
<comment type="cofactor">
    <cofactor evidence="12">
        <name>Mg(2+)</name>
        <dbReference type="ChEBI" id="CHEBI:18420"/>
    </cofactor>
</comment>
<keyword evidence="7 12" id="KW-0479">Metal-binding</keyword>
<comment type="catalytic activity">
    <reaction evidence="13">
        <text>alpha-D-mannose 1-phosphate = D-mannose 6-phosphate</text>
        <dbReference type="Rhea" id="RHEA:11140"/>
        <dbReference type="ChEBI" id="CHEBI:58409"/>
        <dbReference type="ChEBI" id="CHEBI:58735"/>
        <dbReference type="EC" id="5.4.2.8"/>
    </reaction>
</comment>
<dbReference type="InterPro" id="IPR023214">
    <property type="entry name" value="HAD_sf"/>
</dbReference>
<dbReference type="Pfam" id="PF03332">
    <property type="entry name" value="PMM"/>
    <property type="match status" value="1"/>
</dbReference>
<dbReference type="PANTHER" id="PTHR10466:SF0">
    <property type="entry name" value="PHOSPHOMANNOMUTASE"/>
    <property type="match status" value="1"/>
</dbReference>
<dbReference type="FunFam" id="3.30.1240.20:FF:000001">
    <property type="entry name" value="Phosphomannomutase"/>
    <property type="match status" value="1"/>
</dbReference>
<dbReference type="SFLD" id="SFLDG01140">
    <property type="entry name" value="C2.B:_Phosphomannomutase_and_P"/>
    <property type="match status" value="1"/>
</dbReference>
<evidence type="ECO:0000256" key="13">
    <source>
        <dbReference type="RuleBase" id="RU361118"/>
    </source>
</evidence>
<dbReference type="InterPro" id="IPR036412">
    <property type="entry name" value="HAD-like_sf"/>
</dbReference>
<dbReference type="SFLD" id="SFLDF00445">
    <property type="entry name" value="alpha-phosphomannomutase"/>
    <property type="match status" value="1"/>
</dbReference>
<evidence type="ECO:0000256" key="7">
    <source>
        <dbReference type="ARBA" id="ARBA00022723"/>
    </source>
</evidence>
<dbReference type="PANTHER" id="PTHR10466">
    <property type="entry name" value="PHOSPHOMANNOMUTASE"/>
    <property type="match status" value="1"/>
</dbReference>
<evidence type="ECO:0000256" key="8">
    <source>
        <dbReference type="ARBA" id="ARBA00022842"/>
    </source>
</evidence>
<feature type="active site" description="Proton donor/acceptor" evidence="10">
    <location>
        <position position="15"/>
    </location>
</feature>
<feature type="binding site" evidence="11">
    <location>
        <position position="135"/>
    </location>
    <ligand>
        <name>alpha-D-mannose 1-phosphate</name>
        <dbReference type="ChEBI" id="CHEBI:58409"/>
    </ligand>
</feature>
<dbReference type="InterPro" id="IPR043169">
    <property type="entry name" value="PMM_cap"/>
</dbReference>
<evidence type="ECO:0000256" key="1">
    <source>
        <dbReference type="ARBA" id="ARBA00004496"/>
    </source>
</evidence>
<dbReference type="SFLD" id="SFLDG01143">
    <property type="entry name" value="C2.B.3:_Phosphomannomutase_Lik"/>
    <property type="match status" value="1"/>
</dbReference>
<evidence type="ECO:0000256" key="5">
    <source>
        <dbReference type="ARBA" id="ARBA00012730"/>
    </source>
</evidence>
<dbReference type="EC" id="5.4.2.8" evidence="5 13"/>
<keyword evidence="6 13" id="KW-0963">Cytoplasm</keyword>
<feature type="binding site" evidence="11">
    <location>
        <position position="22"/>
    </location>
    <ligand>
        <name>alpha-D-mannose 1-phosphate</name>
        <dbReference type="ChEBI" id="CHEBI:58409"/>
    </ligand>
</feature>
<dbReference type="AlphaFoldDB" id="A0A8K1CCY2"/>
<feature type="binding site" evidence="12">
    <location>
        <position position="210"/>
    </location>
    <ligand>
        <name>Mg(2+)</name>
        <dbReference type="ChEBI" id="CHEBI:18420"/>
        <label>1</label>
    </ligand>
</feature>
<dbReference type="Proteomes" id="UP000794436">
    <property type="component" value="Unassembled WGS sequence"/>
</dbReference>
<feature type="binding site" evidence="12">
    <location>
        <position position="13"/>
    </location>
    <ligand>
        <name>Mg(2+)</name>
        <dbReference type="ChEBI" id="CHEBI:18420"/>
        <label>1</label>
    </ligand>
</feature>
<feature type="binding site" evidence="12">
    <location>
        <position position="227"/>
    </location>
    <ligand>
        <name>Mg(2+)</name>
        <dbReference type="ChEBI" id="CHEBI:18420"/>
        <label>1</label>
    </ligand>
</feature>
<protein>
    <recommendedName>
        <fullName evidence="5 13">Phosphomannomutase</fullName>
        <ecNumber evidence="5 13">5.4.2.8</ecNumber>
    </recommendedName>
</protein>
<feature type="binding site" evidence="11">
    <location>
        <position position="142"/>
    </location>
    <ligand>
        <name>alpha-D-mannose 1-phosphate</name>
        <dbReference type="ChEBI" id="CHEBI:58409"/>
    </ligand>
</feature>
<feature type="binding site" evidence="11">
    <location>
        <position position="180"/>
    </location>
    <ligand>
        <name>alpha-D-mannose 1-phosphate</name>
        <dbReference type="ChEBI" id="CHEBI:58409"/>
    </ligand>
</feature>
<comment type="subunit">
    <text evidence="4 13">Homodimer.</text>
</comment>
<dbReference type="Gene3D" id="3.30.1240.20">
    <property type="match status" value="1"/>
</dbReference>
<dbReference type="GO" id="GO:0006487">
    <property type="term" value="P:protein N-linked glycosylation"/>
    <property type="evidence" value="ECO:0007669"/>
    <property type="project" value="TreeGrafter"/>
</dbReference>
<dbReference type="InterPro" id="IPR005002">
    <property type="entry name" value="PMM"/>
</dbReference>
<feature type="active site" description="Nucleophile" evidence="10">
    <location>
        <position position="13"/>
    </location>
</feature>
<dbReference type="EMBL" id="SPLM01000077">
    <property type="protein sequence ID" value="TMW61104.1"/>
    <property type="molecule type" value="Genomic_DNA"/>
</dbReference>
<evidence type="ECO:0000256" key="4">
    <source>
        <dbReference type="ARBA" id="ARBA00011738"/>
    </source>
</evidence>
<evidence type="ECO:0000256" key="3">
    <source>
        <dbReference type="ARBA" id="ARBA00009736"/>
    </source>
</evidence>
<comment type="caution">
    <text evidence="14">The sequence shown here is derived from an EMBL/GenBank/DDBJ whole genome shotgun (WGS) entry which is preliminary data.</text>
</comment>
<evidence type="ECO:0000256" key="11">
    <source>
        <dbReference type="PIRSR" id="PIRSR605002-2"/>
    </source>
</evidence>
<evidence type="ECO:0000256" key="9">
    <source>
        <dbReference type="ARBA" id="ARBA00023235"/>
    </source>
</evidence>
<dbReference type="OrthoDB" id="10264771at2759"/>
<dbReference type="Gene3D" id="3.40.50.1000">
    <property type="entry name" value="HAD superfamily/HAD-like"/>
    <property type="match status" value="1"/>
</dbReference>
<comment type="subcellular location">
    <subcellularLocation>
        <location evidence="1 13">Cytoplasm</location>
    </subcellularLocation>
</comment>
<evidence type="ECO:0000256" key="2">
    <source>
        <dbReference type="ARBA" id="ARBA00004699"/>
    </source>
</evidence>
<dbReference type="CDD" id="cd02585">
    <property type="entry name" value="HAD_PMM"/>
    <property type="match status" value="1"/>
</dbReference>
<gene>
    <name evidence="14" type="ORF">Poli38472_013567</name>
</gene>
<dbReference type="UniPathway" id="UPA00126">
    <property type="reaction ID" value="UER00424"/>
</dbReference>
<dbReference type="GO" id="GO:0005829">
    <property type="term" value="C:cytosol"/>
    <property type="evidence" value="ECO:0007669"/>
    <property type="project" value="TreeGrafter"/>
</dbReference>
<dbReference type="InterPro" id="IPR006379">
    <property type="entry name" value="HAD-SF_hydro_IIB"/>
</dbReference>
<keyword evidence="15" id="KW-1185">Reference proteome</keyword>
<sequence>MASKNPRILALFDIDGPLTRARQSAKPEVLQRLKKLRESISVGVVGGSDLVKQKEQLGETVTDDLDYSFSENGLVAYRDGVKIGETSLRSHFTNEQINRIVNFALRYIADLDIPVKRGTFVEFRTGMMNICPIGRNCSQEERDEFGKYDHIHNIRKTFVAKLKEEFAEYNLTYSIGGQISFDVFPSGWDKTFCLRYLDPKDYDEIHFFGDKVHEGGNDFEIYTHERTIGHAVTCPEDTVKLLDELFP</sequence>
<feature type="binding site" evidence="11">
    <location>
        <position position="124"/>
    </location>
    <ligand>
        <name>alpha-D-mannose 1-phosphate</name>
        <dbReference type="ChEBI" id="CHEBI:58409"/>
    </ligand>
</feature>
<comment type="pathway">
    <text evidence="2 13">Nucleotide-sugar biosynthesis; GDP-alpha-D-mannose biosynthesis; alpha-D-mannose 1-phosphate from D-fructose 6-phosphate: step 2/2.</text>
</comment>
<evidence type="ECO:0000313" key="15">
    <source>
        <dbReference type="Proteomes" id="UP000794436"/>
    </source>
</evidence>
<comment type="function">
    <text evidence="13">Involved in the synthesis of the GDP-mannose and dolichol-phosphate-mannose required for a number of critical mannosyl transfer reactions.</text>
</comment>
<organism evidence="14 15">
    <name type="scientific">Pythium oligandrum</name>
    <name type="common">Mycoparasitic fungus</name>
    <dbReference type="NCBI Taxonomy" id="41045"/>
    <lineage>
        <taxon>Eukaryota</taxon>
        <taxon>Sar</taxon>
        <taxon>Stramenopiles</taxon>
        <taxon>Oomycota</taxon>
        <taxon>Peronosporomycetes</taxon>
        <taxon>Pythiales</taxon>
        <taxon>Pythiaceae</taxon>
        <taxon>Pythium</taxon>
    </lineage>
</organism>
<dbReference type="SFLD" id="SFLDS00003">
    <property type="entry name" value="Haloacid_Dehalogenase"/>
    <property type="match status" value="1"/>
</dbReference>
<evidence type="ECO:0000256" key="10">
    <source>
        <dbReference type="PIRSR" id="PIRSR605002-1"/>
    </source>
</evidence>
<feature type="binding site" evidence="11">
    <location>
        <position position="182"/>
    </location>
    <ligand>
        <name>alpha-D-mannose 1-phosphate</name>
        <dbReference type="ChEBI" id="CHEBI:58409"/>
    </ligand>
</feature>
<evidence type="ECO:0000256" key="12">
    <source>
        <dbReference type="PIRSR" id="PIRSR605002-3"/>
    </source>
</evidence>
<dbReference type="GO" id="GO:0006013">
    <property type="term" value="P:mannose metabolic process"/>
    <property type="evidence" value="ECO:0007669"/>
    <property type="project" value="TreeGrafter"/>
</dbReference>